<dbReference type="Gene3D" id="1.10.520.40">
    <property type="entry name" value="CRISPR-associated protein Cse2"/>
    <property type="match status" value="1"/>
</dbReference>
<proteinExistence type="predicted"/>
<dbReference type="EMBL" id="VDLY02000002">
    <property type="protein sequence ID" value="KAB8169988.1"/>
    <property type="molecule type" value="Genomic_DNA"/>
</dbReference>
<dbReference type="InterPro" id="IPR038287">
    <property type="entry name" value="Cse2_sf"/>
</dbReference>
<keyword evidence="3" id="KW-1185">Reference proteome</keyword>
<sequence>MEQLAELREKDLVGSSPEPEGSEATPLDPDPEAGAIAEGITAAEKAAALNPLLADLRLAGAPDRESAGRRLLSDEKEWAREEEAVHLAVTLWALHQQSIRDDAMHQASWTLGRAVRELGRSRGGPDASAEERLSDPVRKRFVRVGTATSFESLTVRLRDLVLLMRAERVPLDYGRLAHQLWRWQYPHQRAEVCRWWGREFHHAYRSEGRQRAEAAEVEPEVPLDISG</sequence>
<dbReference type="NCBIfam" id="TIGR02548">
    <property type="entry name" value="casB_cse2"/>
    <property type="match status" value="1"/>
</dbReference>
<organism evidence="2 3">
    <name type="scientific">Streptomyces mimosae</name>
    <dbReference type="NCBI Taxonomy" id="2586635"/>
    <lineage>
        <taxon>Bacteria</taxon>
        <taxon>Bacillati</taxon>
        <taxon>Actinomycetota</taxon>
        <taxon>Actinomycetes</taxon>
        <taxon>Kitasatosporales</taxon>
        <taxon>Streptomycetaceae</taxon>
        <taxon>Streptomyces</taxon>
    </lineage>
</organism>
<dbReference type="InterPro" id="IPR013382">
    <property type="entry name" value="CRISPR-assoc_prot_Cse2"/>
</dbReference>
<dbReference type="CDD" id="cd09731">
    <property type="entry name" value="Cse2_I-E"/>
    <property type="match status" value="1"/>
</dbReference>
<dbReference type="OrthoDB" id="4808431at2"/>
<reference evidence="2" key="1">
    <citation type="submission" date="2019-10" db="EMBL/GenBank/DDBJ databases">
        <title>Nonomuraea sp. nov., isolated from Phyllanthus amarus.</title>
        <authorList>
            <person name="Klykleung N."/>
            <person name="Tanasupawat S."/>
        </authorList>
    </citation>
    <scope>NUCLEOTIDE SEQUENCE [LARGE SCALE GENOMIC DNA]</scope>
    <source>
        <strain evidence="2">3MP-10</strain>
    </source>
</reference>
<dbReference type="AlphaFoldDB" id="A0A5N6AQR6"/>
<accession>A0A5N6AQR6</accession>
<feature type="compositionally biased region" description="Basic and acidic residues" evidence="1">
    <location>
        <begin position="1"/>
        <end position="12"/>
    </location>
</feature>
<gene>
    <name evidence="2" type="primary">casB</name>
    <name evidence="2" type="ORF">FH607_003800</name>
</gene>
<dbReference type="Proteomes" id="UP000314251">
    <property type="component" value="Unassembled WGS sequence"/>
</dbReference>
<evidence type="ECO:0000313" key="2">
    <source>
        <dbReference type="EMBL" id="KAB8169988.1"/>
    </source>
</evidence>
<feature type="region of interest" description="Disordered" evidence="1">
    <location>
        <begin position="1"/>
        <end position="39"/>
    </location>
</feature>
<evidence type="ECO:0000313" key="3">
    <source>
        <dbReference type="Proteomes" id="UP000314251"/>
    </source>
</evidence>
<protein>
    <submittedName>
        <fullName evidence="2">Type I-E CRISPR-associated protein Cse2/CasB</fullName>
    </submittedName>
</protein>
<dbReference type="Pfam" id="PF09485">
    <property type="entry name" value="CRISPR_Cse2"/>
    <property type="match status" value="1"/>
</dbReference>
<comment type="caution">
    <text evidence="2">The sequence shown here is derived from an EMBL/GenBank/DDBJ whole genome shotgun (WGS) entry which is preliminary data.</text>
</comment>
<evidence type="ECO:0000256" key="1">
    <source>
        <dbReference type="SAM" id="MobiDB-lite"/>
    </source>
</evidence>
<name>A0A5N6AQR6_9ACTN</name>